<dbReference type="NCBIfam" id="TIGR01451">
    <property type="entry name" value="B_ant_repeat"/>
    <property type="match status" value="1"/>
</dbReference>
<dbReference type="InterPro" id="IPR001434">
    <property type="entry name" value="OmcB-like_DUF11"/>
</dbReference>
<accession>A0A1M5X9K6</accession>
<proteinExistence type="predicted"/>
<gene>
    <name evidence="3" type="ORF">SAMN05421866_0071</name>
</gene>
<keyword evidence="4" id="KW-1185">Reference proteome</keyword>
<feature type="transmembrane region" description="Helical" evidence="1">
    <location>
        <begin position="12"/>
        <end position="31"/>
    </location>
</feature>
<dbReference type="EMBL" id="FQWT01000011">
    <property type="protein sequence ID" value="SHH96510.1"/>
    <property type="molecule type" value="Genomic_DNA"/>
</dbReference>
<dbReference type="InterPro" id="IPR047589">
    <property type="entry name" value="DUF11_rpt"/>
</dbReference>
<protein>
    <submittedName>
        <fullName evidence="3">Conserved repeat domain-containing protein</fullName>
    </submittedName>
</protein>
<evidence type="ECO:0000259" key="2">
    <source>
        <dbReference type="Pfam" id="PF01345"/>
    </source>
</evidence>
<dbReference type="Gene3D" id="2.60.40.4070">
    <property type="match status" value="1"/>
</dbReference>
<name>A0A1M5X9K6_9FLAO</name>
<feature type="domain" description="DUF11" evidence="2">
    <location>
        <begin position="531"/>
        <end position="653"/>
    </location>
</feature>
<evidence type="ECO:0000256" key="1">
    <source>
        <dbReference type="SAM" id="Phobius"/>
    </source>
</evidence>
<keyword evidence="1" id="KW-0472">Membrane</keyword>
<dbReference type="OrthoDB" id="9805017at2"/>
<evidence type="ECO:0000313" key="4">
    <source>
        <dbReference type="Proteomes" id="UP000184047"/>
    </source>
</evidence>
<organism evidence="3 4">
    <name type="scientific">Chryseobacterium oranimense</name>
    <dbReference type="NCBI Taxonomy" id="421058"/>
    <lineage>
        <taxon>Bacteria</taxon>
        <taxon>Pseudomonadati</taxon>
        <taxon>Bacteroidota</taxon>
        <taxon>Flavobacteriia</taxon>
        <taxon>Flavobacteriales</taxon>
        <taxon>Weeksellaceae</taxon>
        <taxon>Chryseobacterium group</taxon>
        <taxon>Chryseobacterium</taxon>
    </lineage>
</organism>
<dbReference type="Proteomes" id="UP000184047">
    <property type="component" value="Unassembled WGS sequence"/>
</dbReference>
<sequence>MKNKFTLQKKLARPLNTIIFLYFLIFSNHLFADGSKDLYPNGVTGLRAYLRSSTQATENWPFPNEGIHYVYAKEGERITLASSSQINGGNSKIRLYAPNGSIVVNNNTIAGQIPNRSSEIAGPQLFGQTGGNRYTPIYYQVPANGAGIYRIEFVSRGTADPQATFNANDNWVQDDKSGIMAWDISVINPNNTAFISGRVYTNVLNLSLGFTNVNSNGFYGIVYPLTKDGYTYQVKNNGQNGIHFTFFTNNNGFLNQNNQLPVYKSLNGSTPSFLNGKVHNPNDADTQKNITHKIFYTKPATDLPSSSVGAVPNGNTWLKNPVTTPNVSNVSVVGVEGTNGQISNKGGYIKFNADVQGNYNITIESTPTNPNFVTRVLTGASSAGANQIYWDGKDGNGNASPVGTFPVKITIRLQGAEVHFPYIDVEYNRLGIIIELLNYANLNQVVSDIVYWNDVDIPNANSGNSSSPKNNSHLPPANSIGISSNANGHKWGLNGNGYTNTFGNEKSIDTWTFIKAQEQTTNSQVVVKIADLMINSVTPNNIIAYDGDQITYTIKVKNGGPSNALGAPFTFKIPNGLMPQTITFSSNSCGNESVPLNYNPATNSYSSKLNLPSNCEITYTITLVVSNSAIAGTQIVVASILRPNDITDPDATNPDIMIPPTDAQYECSNNGLGGSCNNIKTNNTVMVSLVCYNPIINNNIGIPANFGVTLLKRAGANNGGWPMNRNSAYMVLESNTKGFVITRMTSDPTQTFAANHISKITNPIEGMMVYDIFGKCLKIYADGDWKCFSKPACP</sequence>
<dbReference type="STRING" id="421058.SAMN05421866_0071"/>
<evidence type="ECO:0000313" key="3">
    <source>
        <dbReference type="EMBL" id="SHH96510.1"/>
    </source>
</evidence>
<dbReference type="Pfam" id="PF01345">
    <property type="entry name" value="DUF11"/>
    <property type="match status" value="1"/>
</dbReference>
<keyword evidence="1" id="KW-1133">Transmembrane helix</keyword>
<dbReference type="AlphaFoldDB" id="A0A1M5X9K6"/>
<keyword evidence="1" id="KW-0812">Transmembrane</keyword>
<dbReference type="RefSeq" id="WP_062703507.1">
    <property type="nucleotide sequence ID" value="NZ_FQWT01000011.1"/>
</dbReference>
<reference evidence="4" key="1">
    <citation type="submission" date="2016-11" db="EMBL/GenBank/DDBJ databases">
        <authorList>
            <person name="Varghese N."/>
            <person name="Submissions S."/>
        </authorList>
    </citation>
    <scope>NUCLEOTIDE SEQUENCE [LARGE SCALE GENOMIC DNA]</scope>
    <source>
        <strain evidence="4">DSM 19055</strain>
    </source>
</reference>